<dbReference type="Proteomes" id="UP001057753">
    <property type="component" value="Unassembled WGS sequence"/>
</dbReference>
<dbReference type="EMBL" id="JABXYM010000001">
    <property type="protein sequence ID" value="MCR6098088.1"/>
    <property type="molecule type" value="Genomic_DNA"/>
</dbReference>
<dbReference type="AlphaFoldDB" id="A0A9Q4G0N8"/>
<feature type="transmembrane region" description="Helical" evidence="1">
    <location>
        <begin position="58"/>
        <end position="78"/>
    </location>
</feature>
<sequence length="115" mass="12253">MYVTIKILTSAIIIAIISEVARRFPVYGGILAALPLVSLLSILWLSVQGESPEALSRFASGVLYGLPATAIMLAVIYLSLKHSLPLILALTLGLTSWGITLIVQNSAIKLISSFT</sequence>
<evidence type="ECO:0000313" key="3">
    <source>
        <dbReference type="Proteomes" id="UP001057753"/>
    </source>
</evidence>
<keyword evidence="1" id="KW-0812">Transmembrane</keyword>
<evidence type="ECO:0000256" key="1">
    <source>
        <dbReference type="SAM" id="Phobius"/>
    </source>
</evidence>
<keyword evidence="3" id="KW-1185">Reference proteome</keyword>
<keyword evidence="1" id="KW-0472">Membrane</keyword>
<dbReference type="RefSeq" id="WP_257822465.1">
    <property type="nucleotide sequence ID" value="NZ_JABXYM010000001.1"/>
</dbReference>
<name>A0A9Q4G0N8_SALAG</name>
<accession>A0A9Q4G0N8</accession>
<protein>
    <submittedName>
        <fullName evidence="2">DUF3147 family protein</fullName>
    </submittedName>
</protein>
<reference evidence="2" key="1">
    <citation type="submission" date="2020-06" db="EMBL/GenBank/DDBJ databases">
        <title>Insight into the genomes of haloalkaliphilic bacilli from Kenyan soda lakes.</title>
        <authorList>
            <person name="Mwirichia R."/>
            <person name="Villamizar G.C."/>
            <person name="Poehlein A."/>
            <person name="Mugweru J."/>
            <person name="Kipnyargis A."/>
            <person name="Kiplimo D."/>
            <person name="Orwa P."/>
            <person name="Daniel R."/>
        </authorList>
    </citation>
    <scope>NUCLEOTIDE SEQUENCE</scope>
    <source>
        <strain evidence="2">B1096_S55</strain>
    </source>
</reference>
<evidence type="ECO:0000313" key="2">
    <source>
        <dbReference type="EMBL" id="MCR6098088.1"/>
    </source>
</evidence>
<organism evidence="2 3">
    <name type="scientific">Salipaludibacillus agaradhaerens</name>
    <name type="common">Bacillus agaradhaerens</name>
    <dbReference type="NCBI Taxonomy" id="76935"/>
    <lineage>
        <taxon>Bacteria</taxon>
        <taxon>Bacillati</taxon>
        <taxon>Bacillota</taxon>
        <taxon>Bacilli</taxon>
        <taxon>Bacillales</taxon>
        <taxon>Bacillaceae</taxon>
    </lineage>
</organism>
<feature type="transmembrane region" description="Helical" evidence="1">
    <location>
        <begin position="26"/>
        <end position="46"/>
    </location>
</feature>
<gene>
    <name evidence="2" type="ORF">HXA33_16230</name>
</gene>
<proteinExistence type="predicted"/>
<keyword evidence="1" id="KW-1133">Transmembrane helix</keyword>
<comment type="caution">
    <text evidence="2">The sequence shown here is derived from an EMBL/GenBank/DDBJ whole genome shotgun (WGS) entry which is preliminary data.</text>
</comment>
<dbReference type="NCBIfam" id="NF006750">
    <property type="entry name" value="PRK09272.1-3"/>
    <property type="match status" value="1"/>
</dbReference>
<feature type="transmembrane region" description="Helical" evidence="1">
    <location>
        <begin position="84"/>
        <end position="103"/>
    </location>
</feature>